<evidence type="ECO:0000256" key="1">
    <source>
        <dbReference type="ARBA" id="ARBA00022801"/>
    </source>
</evidence>
<evidence type="ECO:0000259" key="2">
    <source>
        <dbReference type="Pfam" id="PF07859"/>
    </source>
</evidence>
<dbReference type="SUPFAM" id="SSF53474">
    <property type="entry name" value="alpha/beta-Hydrolases"/>
    <property type="match status" value="1"/>
</dbReference>
<protein>
    <submittedName>
        <fullName evidence="3">Alpha/beta hydrolase</fullName>
    </submittedName>
</protein>
<keyword evidence="4" id="KW-1185">Reference proteome</keyword>
<accession>A0A974PD46</accession>
<dbReference type="GO" id="GO:0016787">
    <property type="term" value="F:hydrolase activity"/>
    <property type="evidence" value="ECO:0007669"/>
    <property type="project" value="UniProtKB-KW"/>
</dbReference>
<dbReference type="InterPro" id="IPR013094">
    <property type="entry name" value="AB_hydrolase_3"/>
</dbReference>
<evidence type="ECO:0000313" key="3">
    <source>
        <dbReference type="EMBL" id="QQZ61223.1"/>
    </source>
</evidence>
<dbReference type="InterPro" id="IPR029058">
    <property type="entry name" value="AB_hydrolase_fold"/>
</dbReference>
<dbReference type="AlphaFoldDB" id="A0A974PD46"/>
<dbReference type="Proteomes" id="UP000595841">
    <property type="component" value="Chromosome"/>
</dbReference>
<dbReference type="EMBL" id="CP068595">
    <property type="protein sequence ID" value="QQZ61223.1"/>
    <property type="molecule type" value="Genomic_DNA"/>
</dbReference>
<sequence>MVKRLKIALIKYVLRKKRKKLMKKNLIGERFIVPRVGLDGVETILYRPKTAGSGTIPVLFNVHGGGFVGGDASQLDSYCSEMAERIPAFIVNINYKKIDIHPFPYPQMELHDTVLYFSDHANDYGIDPSKFVLIGYSAGGHLCAGAAMKLKENGFSLAGQILAYPFLDFTFGRTDDVSIDKTGKVMGLIEEVLFPDLNVREALVSPVLARNEDLAGLAPATIIVCEEDELLPQAVQYAKRLEEVGVPVRFKQYPEAKHGFLEVNHPEYAAEKSVARSPEQEKIMCECKEYLIQELAQYFKDSSEREWNI</sequence>
<organism evidence="3 4">
    <name type="scientific">Paenibacillus sonchi</name>
    <dbReference type="NCBI Taxonomy" id="373687"/>
    <lineage>
        <taxon>Bacteria</taxon>
        <taxon>Bacillati</taxon>
        <taxon>Bacillota</taxon>
        <taxon>Bacilli</taxon>
        <taxon>Bacillales</taxon>
        <taxon>Paenibacillaceae</taxon>
        <taxon>Paenibacillus</taxon>
        <taxon>Paenibacillus sonchi group</taxon>
    </lineage>
</organism>
<evidence type="ECO:0000313" key="4">
    <source>
        <dbReference type="Proteomes" id="UP000595841"/>
    </source>
</evidence>
<name>A0A974PD46_9BACL</name>
<dbReference type="InterPro" id="IPR050300">
    <property type="entry name" value="GDXG_lipolytic_enzyme"/>
</dbReference>
<dbReference type="RefSeq" id="WP_039832154.1">
    <property type="nucleotide sequence ID" value="NZ_CP068595.1"/>
</dbReference>
<dbReference type="PANTHER" id="PTHR48081:SF8">
    <property type="entry name" value="ALPHA_BETA HYDROLASE FOLD-3 DOMAIN-CONTAINING PROTEIN-RELATED"/>
    <property type="match status" value="1"/>
</dbReference>
<reference evidence="3 4" key="1">
    <citation type="submission" date="2021-01" db="EMBL/GenBank/DDBJ databases">
        <title>Whole genome sequence of Paenibacillus sonchi LMG 24727 for comparative genomics.</title>
        <authorList>
            <person name="Lee G."/>
            <person name="Kim M.-J."/>
            <person name="Lim K."/>
            <person name="Shin J.-H."/>
        </authorList>
    </citation>
    <scope>NUCLEOTIDE SEQUENCE [LARGE SCALE GENOMIC DNA]</scope>
    <source>
        <strain evidence="3 4">LMG 24727</strain>
    </source>
</reference>
<feature type="domain" description="Alpha/beta hydrolase fold-3" evidence="2">
    <location>
        <begin position="60"/>
        <end position="261"/>
    </location>
</feature>
<dbReference type="Pfam" id="PF07859">
    <property type="entry name" value="Abhydrolase_3"/>
    <property type="match status" value="1"/>
</dbReference>
<proteinExistence type="predicted"/>
<dbReference type="Gene3D" id="3.40.50.1820">
    <property type="entry name" value="alpha/beta hydrolase"/>
    <property type="match status" value="1"/>
</dbReference>
<dbReference type="PANTHER" id="PTHR48081">
    <property type="entry name" value="AB HYDROLASE SUPERFAMILY PROTEIN C4A8.06C"/>
    <property type="match status" value="1"/>
</dbReference>
<dbReference type="KEGG" id="pson:JI735_33460"/>
<keyword evidence="1 3" id="KW-0378">Hydrolase</keyword>
<gene>
    <name evidence="3" type="ORF">JI735_33460</name>
</gene>